<comment type="caution">
    <text evidence="1">The sequence shown here is derived from an EMBL/GenBank/DDBJ whole genome shotgun (WGS) entry which is preliminary data.</text>
</comment>
<evidence type="ECO:0000313" key="2">
    <source>
        <dbReference type="Proteomes" id="UP000065521"/>
    </source>
</evidence>
<evidence type="ECO:0000313" key="1">
    <source>
        <dbReference type="EMBL" id="KUZ81080.1"/>
    </source>
</evidence>
<dbReference type="Proteomes" id="UP000065521">
    <property type="component" value="Unassembled WGS sequence"/>
</dbReference>
<sequence length="78" mass="8579">MLVIDVKTGSSIGECSFVIPPQSGEWIEFPEKPNAATMFEVVKVVHPVTGDCPDIYVRRLGDNHAMLDRLCSEQSASE</sequence>
<proteinExistence type="predicted"/>
<protein>
    <submittedName>
        <fullName evidence="1">Uncharacterized protein</fullName>
    </submittedName>
</protein>
<accession>A0A102KT40</accession>
<name>A0A102KT40_9BURK</name>
<dbReference type="EMBL" id="LOTN01000075">
    <property type="protein sequence ID" value="KUZ81080.1"/>
    <property type="molecule type" value="Genomic_DNA"/>
</dbReference>
<organism evidence="1 2">
    <name type="scientific">Burkholderia ubonensis</name>
    <dbReference type="NCBI Taxonomy" id="101571"/>
    <lineage>
        <taxon>Bacteria</taxon>
        <taxon>Pseudomonadati</taxon>
        <taxon>Pseudomonadota</taxon>
        <taxon>Betaproteobacteria</taxon>
        <taxon>Burkholderiales</taxon>
        <taxon>Burkholderiaceae</taxon>
        <taxon>Burkholderia</taxon>
        <taxon>Burkholderia cepacia complex</taxon>
    </lineage>
</organism>
<gene>
    <name evidence="1" type="ORF">WI38_32785</name>
</gene>
<reference evidence="1 2" key="1">
    <citation type="submission" date="2015-11" db="EMBL/GenBank/DDBJ databases">
        <title>Expanding the genomic diversity of Burkholderia species for the development of highly accurate diagnostics.</title>
        <authorList>
            <person name="Sahl J."/>
            <person name="Keim P."/>
            <person name="Wagner D."/>
        </authorList>
    </citation>
    <scope>NUCLEOTIDE SEQUENCE [LARGE SCALE GENOMIC DNA]</scope>
    <source>
        <strain evidence="1 2">RF32-BP4</strain>
    </source>
</reference>
<dbReference type="AlphaFoldDB" id="A0A102KT40"/>